<dbReference type="Proteomes" id="UP000816034">
    <property type="component" value="Unassembled WGS sequence"/>
</dbReference>
<dbReference type="Pfam" id="PF13532">
    <property type="entry name" value="2OG-FeII_Oxy_2"/>
    <property type="match status" value="1"/>
</dbReference>
<keyword evidence="3" id="KW-1185">Reference proteome</keyword>
<dbReference type="InterPro" id="IPR005123">
    <property type="entry name" value="Oxoglu/Fe-dep_dioxygenase_dom"/>
</dbReference>
<dbReference type="InterPro" id="IPR032857">
    <property type="entry name" value="ALKBH4"/>
</dbReference>
<dbReference type="SUPFAM" id="SSF51197">
    <property type="entry name" value="Clavaminate synthase-like"/>
    <property type="match status" value="1"/>
</dbReference>
<dbReference type="GO" id="GO:0070988">
    <property type="term" value="P:demethylation"/>
    <property type="evidence" value="ECO:0007669"/>
    <property type="project" value="InterPro"/>
</dbReference>
<dbReference type="InterPro" id="IPR037151">
    <property type="entry name" value="AlkB-like_sf"/>
</dbReference>
<dbReference type="Gene3D" id="2.60.120.590">
    <property type="entry name" value="Alpha-ketoglutarate-dependent dioxygenase AlkB-like"/>
    <property type="match status" value="1"/>
</dbReference>
<dbReference type="PANTHER" id="PTHR12463:SF1">
    <property type="entry name" value="2-OXOGLUTARATE AND FE-DEPENDENT OXYGENASE FAMILY PROTEIN"/>
    <property type="match status" value="1"/>
</dbReference>
<evidence type="ECO:0000313" key="2">
    <source>
        <dbReference type="EMBL" id="KAG2382869.1"/>
    </source>
</evidence>
<dbReference type="GeneID" id="68097291"/>
<dbReference type="InterPro" id="IPR027450">
    <property type="entry name" value="AlkB-like"/>
</dbReference>
<feature type="domain" description="Fe2OG dioxygenase" evidence="1">
    <location>
        <begin position="112"/>
        <end position="220"/>
    </location>
</feature>
<evidence type="ECO:0000259" key="1">
    <source>
        <dbReference type="PROSITE" id="PS51471"/>
    </source>
</evidence>
<sequence length="238" mass="27945">MVEYNSLTGANDLFSTNPKVRVPGAIYIKNYISEDEEEKILQLIDSKKWCHEICRRTQMYGYTYYHTRHNIPTMQPKVESESEYHHLDLKEFDWLIDRMVHRDGLYKFDLGNPTQCLVNEYVGTQGISSHVDNPGPFGDIITLISLNKPIYMVLKLVENENIQTKILLEPRSLFVMKDDSRFKWKHGITHMKQVYIPSTGETLIRDETYRRISLTFRYIKTDGTKKVTSEDPNTDALW</sequence>
<dbReference type="GO" id="GO:0032451">
    <property type="term" value="F:demethylase activity"/>
    <property type="evidence" value="ECO:0007669"/>
    <property type="project" value="TreeGrafter"/>
</dbReference>
<name>A0AA88GPN6_NAELO</name>
<gene>
    <name evidence="2" type="ORF">C9374_004836</name>
</gene>
<evidence type="ECO:0000313" key="3">
    <source>
        <dbReference type="Proteomes" id="UP000816034"/>
    </source>
</evidence>
<proteinExistence type="predicted"/>
<dbReference type="AlphaFoldDB" id="A0AA88GPN6"/>
<comment type="caution">
    <text evidence="2">The sequence shown here is derived from an EMBL/GenBank/DDBJ whole genome shotgun (WGS) entry which is preliminary data.</text>
</comment>
<dbReference type="EMBL" id="PYSW02000022">
    <property type="protein sequence ID" value="KAG2382869.1"/>
    <property type="molecule type" value="Genomic_DNA"/>
</dbReference>
<dbReference type="PROSITE" id="PS51471">
    <property type="entry name" value="FE2OG_OXY"/>
    <property type="match status" value="1"/>
</dbReference>
<dbReference type="RefSeq" id="XP_044548548.1">
    <property type="nucleotide sequence ID" value="XM_044694519.1"/>
</dbReference>
<dbReference type="PANTHER" id="PTHR12463">
    <property type="entry name" value="OXYGENASE-RELATED"/>
    <property type="match status" value="1"/>
</dbReference>
<accession>A0AA88GPN6</accession>
<organism evidence="2 3">
    <name type="scientific">Naegleria lovaniensis</name>
    <name type="common">Amoeba</name>
    <dbReference type="NCBI Taxonomy" id="51637"/>
    <lineage>
        <taxon>Eukaryota</taxon>
        <taxon>Discoba</taxon>
        <taxon>Heterolobosea</taxon>
        <taxon>Tetramitia</taxon>
        <taxon>Eutetramitia</taxon>
        <taxon>Vahlkampfiidae</taxon>
        <taxon>Naegleria</taxon>
    </lineage>
</organism>
<dbReference type="GO" id="GO:0016491">
    <property type="term" value="F:oxidoreductase activity"/>
    <property type="evidence" value="ECO:0007669"/>
    <property type="project" value="TreeGrafter"/>
</dbReference>
<protein>
    <recommendedName>
        <fullName evidence="1">Fe2OG dioxygenase domain-containing protein</fullName>
    </recommendedName>
</protein>
<reference evidence="2 3" key="1">
    <citation type="journal article" date="2018" name="BMC Genomics">
        <title>The genome of Naegleria lovaniensis, the basis for a comparative approach to unravel pathogenicity factors of the human pathogenic amoeba N. fowleri.</title>
        <authorList>
            <person name="Liechti N."/>
            <person name="Schurch N."/>
            <person name="Bruggmann R."/>
            <person name="Wittwer M."/>
        </authorList>
    </citation>
    <scope>NUCLEOTIDE SEQUENCE [LARGE SCALE GENOMIC DNA]</scope>
    <source>
        <strain evidence="2 3">ATCC 30569</strain>
    </source>
</reference>